<comment type="caution">
    <text evidence="2">The sequence shown here is derived from an EMBL/GenBank/DDBJ whole genome shotgun (WGS) entry which is preliminary data.</text>
</comment>
<dbReference type="Proteomes" id="UP000533017">
    <property type="component" value="Unassembled WGS sequence"/>
</dbReference>
<dbReference type="PANTHER" id="PTHR21310:SF15">
    <property type="entry name" value="AMINOGLYCOSIDE PHOSPHOTRANSFERASE DOMAIN-CONTAINING PROTEIN"/>
    <property type="match status" value="1"/>
</dbReference>
<dbReference type="InterPro" id="IPR051678">
    <property type="entry name" value="AGP_Transferase"/>
</dbReference>
<feature type="domain" description="Aminoglycoside phosphotransferase" evidence="1">
    <location>
        <begin position="41"/>
        <end position="274"/>
    </location>
</feature>
<accession>A0ABX2S5E9</accession>
<keyword evidence="2" id="KW-0808">Transferase</keyword>
<proteinExistence type="predicted"/>
<keyword evidence="2" id="KW-0418">Kinase</keyword>
<name>A0ABX2S5E9_9ACTN</name>
<evidence type="ECO:0000313" key="3">
    <source>
        <dbReference type="Proteomes" id="UP000533017"/>
    </source>
</evidence>
<dbReference type="SUPFAM" id="SSF56112">
    <property type="entry name" value="Protein kinase-like (PK-like)"/>
    <property type="match status" value="1"/>
</dbReference>
<dbReference type="Gene3D" id="3.90.1200.10">
    <property type="match status" value="1"/>
</dbReference>
<reference evidence="2 3" key="1">
    <citation type="submission" date="2020-07" db="EMBL/GenBank/DDBJ databases">
        <title>Sequencing the genomes of 1000 actinobacteria strains.</title>
        <authorList>
            <person name="Klenk H.-P."/>
        </authorList>
    </citation>
    <scope>NUCLEOTIDE SEQUENCE [LARGE SCALE GENOMIC DNA]</scope>
    <source>
        <strain evidence="2 3">DSM 45117</strain>
    </source>
</reference>
<protein>
    <submittedName>
        <fullName evidence="2">Aminoglycoside phosphotransferase (APT) family kinase protein</fullName>
    </submittedName>
</protein>
<organism evidence="2 3">
    <name type="scientific">Actinopolymorpha cephalotaxi</name>
    <dbReference type="NCBI Taxonomy" id="504797"/>
    <lineage>
        <taxon>Bacteria</taxon>
        <taxon>Bacillati</taxon>
        <taxon>Actinomycetota</taxon>
        <taxon>Actinomycetes</taxon>
        <taxon>Propionibacteriales</taxon>
        <taxon>Actinopolymorphaceae</taxon>
        <taxon>Actinopolymorpha</taxon>
    </lineage>
</organism>
<keyword evidence="3" id="KW-1185">Reference proteome</keyword>
<dbReference type="Pfam" id="PF01636">
    <property type="entry name" value="APH"/>
    <property type="match status" value="1"/>
</dbReference>
<dbReference type="GO" id="GO:0016301">
    <property type="term" value="F:kinase activity"/>
    <property type="evidence" value="ECO:0007669"/>
    <property type="project" value="UniProtKB-KW"/>
</dbReference>
<sequence length="312" mass="33523">MSAAEPPAAMTIPEAGHSLADLLALAAAEGRDDVDPTGAVLRTGWENLVLETRDGWILRFPRPGVDFERELAVLAAVAGRLPVATPEVVWTGRRSRFAAYRRLTGAGFDPAVYERASTAERDRLTLSLADFLAAMHTCLSPTLIAELGIPAAWGSAVGAELATGPEPPEGPVSERLAAQLPLMPSAARKPVEALIEEYARAWEDGGVQGPEVLLHNDFHAGNFVLDAPVGVLAGVWDFSCVARGRPTADLRYFADGSPDLLHRLADAYERRTGWPMDVRAAVVALRAENVCDELELGHPERIGRLAEEWGTP</sequence>
<evidence type="ECO:0000259" key="1">
    <source>
        <dbReference type="Pfam" id="PF01636"/>
    </source>
</evidence>
<dbReference type="EMBL" id="JACBZA010000001">
    <property type="protein sequence ID" value="NYH83399.1"/>
    <property type="molecule type" value="Genomic_DNA"/>
</dbReference>
<dbReference type="RefSeq" id="WP_139238889.1">
    <property type="nucleotide sequence ID" value="NZ_FOOI01000004.1"/>
</dbReference>
<dbReference type="InterPro" id="IPR002575">
    <property type="entry name" value="Aminoglycoside_PTrfase"/>
</dbReference>
<evidence type="ECO:0000313" key="2">
    <source>
        <dbReference type="EMBL" id="NYH83399.1"/>
    </source>
</evidence>
<gene>
    <name evidence="2" type="ORF">FHR37_002250</name>
</gene>
<dbReference type="InterPro" id="IPR011009">
    <property type="entry name" value="Kinase-like_dom_sf"/>
</dbReference>
<dbReference type="Gene3D" id="3.30.200.20">
    <property type="entry name" value="Phosphorylase Kinase, domain 1"/>
    <property type="match status" value="1"/>
</dbReference>
<dbReference type="PANTHER" id="PTHR21310">
    <property type="entry name" value="AMINOGLYCOSIDE PHOSPHOTRANSFERASE-RELATED-RELATED"/>
    <property type="match status" value="1"/>
</dbReference>